<proteinExistence type="predicted"/>
<name>A0A378TEJ3_9MYCO</name>
<gene>
    <name evidence="3" type="ORF">NCTC10821_02757</name>
</gene>
<feature type="domain" description="DUF4350" evidence="2">
    <location>
        <begin position="41"/>
        <end position="209"/>
    </location>
</feature>
<keyword evidence="1" id="KW-0812">Transmembrane</keyword>
<dbReference type="Pfam" id="PF14258">
    <property type="entry name" value="DUF4350"/>
    <property type="match status" value="1"/>
</dbReference>
<evidence type="ECO:0000313" key="3">
    <source>
        <dbReference type="EMBL" id="STZ59231.1"/>
    </source>
</evidence>
<keyword evidence="4" id="KW-1185">Reference proteome</keyword>
<sequence>MTTRRKTVRWVGTAVVLIVALAVLTAWLTAPRPGGRMDPTATSAEGARALVTLLREAGVDVEVADTVAQARAAARPDSLTLVAQTPFTADDDALAELAAAPGDLLLVEPNSFTREALAPAVRTATSTTYGGEPDCELPAAQRAGVAQFGPTGTFEAAEASGVDLTSCYSGALVRYRDDGRTVTVVSSAGFLTNGMLLDEGNAALAMNLTGEHPRLIWYAPQRAEGENLGTSTVFDMIPPQWNWVVWQLWLTVALVAIWKGRRLGPLVAERLPVVVRASETAEGRARLYRAHRARDRAADALRSAALQRLAPRLGLGAGAQDSTLVLAVAQRTGADPFTVGHTLFGPAPASDAELLQLAHALDDIERQVAHS</sequence>
<dbReference type="AlphaFoldDB" id="A0A378TEJ3"/>
<dbReference type="Proteomes" id="UP000254978">
    <property type="component" value="Unassembled WGS sequence"/>
</dbReference>
<protein>
    <submittedName>
        <fullName evidence="3">Membrane protein</fullName>
    </submittedName>
</protein>
<organism evidence="3 4">
    <name type="scientific">Mycolicibacterium tokaiense</name>
    <dbReference type="NCBI Taxonomy" id="39695"/>
    <lineage>
        <taxon>Bacteria</taxon>
        <taxon>Bacillati</taxon>
        <taxon>Actinomycetota</taxon>
        <taxon>Actinomycetes</taxon>
        <taxon>Mycobacteriales</taxon>
        <taxon>Mycobacteriaceae</taxon>
        <taxon>Mycolicibacterium</taxon>
    </lineage>
</organism>
<evidence type="ECO:0000259" key="2">
    <source>
        <dbReference type="Pfam" id="PF14258"/>
    </source>
</evidence>
<keyword evidence="1" id="KW-0472">Membrane</keyword>
<reference evidence="3 4" key="1">
    <citation type="submission" date="2018-06" db="EMBL/GenBank/DDBJ databases">
        <authorList>
            <consortium name="Pathogen Informatics"/>
            <person name="Doyle S."/>
        </authorList>
    </citation>
    <scope>NUCLEOTIDE SEQUENCE [LARGE SCALE GENOMIC DNA]</scope>
    <source>
        <strain evidence="3 4">NCTC10821</strain>
    </source>
</reference>
<feature type="transmembrane region" description="Helical" evidence="1">
    <location>
        <begin position="7"/>
        <end position="28"/>
    </location>
</feature>
<evidence type="ECO:0000313" key="4">
    <source>
        <dbReference type="Proteomes" id="UP000254978"/>
    </source>
</evidence>
<accession>A0A378TEJ3</accession>
<evidence type="ECO:0000256" key="1">
    <source>
        <dbReference type="SAM" id="Phobius"/>
    </source>
</evidence>
<dbReference type="InterPro" id="IPR025646">
    <property type="entry name" value="DUF4350"/>
</dbReference>
<dbReference type="EMBL" id="UGQT01000001">
    <property type="protein sequence ID" value="STZ59231.1"/>
    <property type="molecule type" value="Genomic_DNA"/>
</dbReference>
<keyword evidence="1" id="KW-1133">Transmembrane helix</keyword>